<proteinExistence type="predicted"/>
<dbReference type="RefSeq" id="WP_007866008.1">
    <property type="nucleotide sequence ID" value="NZ_KQ235878.1"/>
</dbReference>
<dbReference type="AlphaFoldDB" id="A0A0J9C1Q2"/>
<organism evidence="1 2">
    <name type="scientific">[Clostridium] citroniae WAL-19142</name>
    <dbReference type="NCBI Taxonomy" id="742734"/>
    <lineage>
        <taxon>Bacteria</taxon>
        <taxon>Bacillati</taxon>
        <taxon>Bacillota</taxon>
        <taxon>Clostridia</taxon>
        <taxon>Lachnospirales</taxon>
        <taxon>Lachnospiraceae</taxon>
        <taxon>Enterocloster</taxon>
    </lineage>
</organism>
<gene>
    <name evidence="1" type="ORF">HMPREF9470_02602</name>
</gene>
<evidence type="ECO:0000313" key="2">
    <source>
        <dbReference type="Proteomes" id="UP000037392"/>
    </source>
</evidence>
<dbReference type="GeneID" id="93165257"/>
<name>A0A0J9C1Q2_9FIRM</name>
<dbReference type="EMBL" id="ADLK01000021">
    <property type="protein sequence ID" value="KMW19117.1"/>
    <property type="molecule type" value="Genomic_DNA"/>
</dbReference>
<reference evidence="1 2" key="1">
    <citation type="submission" date="2011-04" db="EMBL/GenBank/DDBJ databases">
        <title>The Genome Sequence of Clostridium citroniae WAL-19142.</title>
        <authorList>
            <consortium name="The Broad Institute Genome Sequencing Platform"/>
            <person name="Earl A."/>
            <person name="Ward D."/>
            <person name="Feldgarden M."/>
            <person name="Gevers D."/>
            <person name="Warren Y.A."/>
            <person name="Tyrrell K.L."/>
            <person name="Citron D.M."/>
            <person name="Goldstein E.J."/>
            <person name="Daigneault M."/>
            <person name="Allen-Vercoe E."/>
            <person name="Young S.K."/>
            <person name="Zeng Q."/>
            <person name="Gargeya S."/>
            <person name="Fitzgerald M."/>
            <person name="Haas B."/>
            <person name="Abouelleil A."/>
            <person name="Alvarado L."/>
            <person name="Arachchi H.M."/>
            <person name="Berlin A."/>
            <person name="Brown A."/>
            <person name="Chapman S.B."/>
            <person name="Chen Z."/>
            <person name="Dunbar C."/>
            <person name="Freedman E."/>
            <person name="Gearin G."/>
            <person name="Gellesch M."/>
            <person name="Goldberg J."/>
            <person name="Griggs A."/>
            <person name="Gujja S."/>
            <person name="Heilman E.R."/>
            <person name="Heiman D."/>
            <person name="Howarth C."/>
            <person name="Larson L."/>
            <person name="Lui A."/>
            <person name="MacDonald P.J."/>
            <person name="Mehta T."/>
            <person name="Montmayeur A."/>
            <person name="Murphy C."/>
            <person name="Neiman D."/>
            <person name="Pearson M."/>
            <person name="Priest M."/>
            <person name="Roberts A."/>
            <person name="Saif S."/>
            <person name="Shea T."/>
            <person name="Shenoy N."/>
            <person name="Sisk P."/>
            <person name="Stolte C."/>
            <person name="Sykes S."/>
            <person name="White J."/>
            <person name="Yandava C."/>
            <person name="Wortman J."/>
            <person name="Nusbaum C."/>
            <person name="Birren B."/>
        </authorList>
    </citation>
    <scope>NUCLEOTIDE SEQUENCE [LARGE SCALE GENOMIC DNA]</scope>
    <source>
        <strain evidence="1 2">WAL-19142</strain>
    </source>
</reference>
<dbReference type="Proteomes" id="UP000037392">
    <property type="component" value="Unassembled WGS sequence"/>
</dbReference>
<comment type="caution">
    <text evidence="1">The sequence shown here is derived from an EMBL/GenBank/DDBJ whole genome shotgun (WGS) entry which is preliminary data.</text>
</comment>
<sequence>MSCNSCGGYSENFEEAVFSENERFANNGINYSNSGCNAASASNRGGNNSRRGCDLYWQGFMAGFYSNNGCNQSAVTRTAAQAAERTAAAASRCSCCCQCNNWNCR</sequence>
<evidence type="ECO:0000313" key="1">
    <source>
        <dbReference type="EMBL" id="KMW19117.1"/>
    </source>
</evidence>
<protein>
    <submittedName>
        <fullName evidence="1">Uncharacterized protein</fullName>
    </submittedName>
</protein>
<dbReference type="PATRIC" id="fig|742734.4.peg.2792"/>
<accession>A0A0J9C1Q2</accession>